<reference evidence="2 3" key="1">
    <citation type="submission" date="2016-11" db="EMBL/GenBank/DDBJ databases">
        <authorList>
            <person name="Varghese N."/>
            <person name="Submissions S."/>
        </authorList>
    </citation>
    <scope>NUCLEOTIDE SEQUENCE [LARGE SCALE GENOMIC DNA]</scope>
    <source>
        <strain evidence="2 3">DSM 19027</strain>
    </source>
</reference>
<evidence type="ECO:0000313" key="3">
    <source>
        <dbReference type="Proteomes" id="UP000324781"/>
    </source>
</evidence>
<keyword evidence="3" id="KW-1185">Reference proteome</keyword>
<dbReference type="SUPFAM" id="SSF54593">
    <property type="entry name" value="Glyoxalase/Bleomycin resistance protein/Dihydroxybiphenyl dioxygenase"/>
    <property type="match status" value="1"/>
</dbReference>
<name>A0A1M6JCI8_9FIRM</name>
<evidence type="ECO:0000259" key="1">
    <source>
        <dbReference type="PROSITE" id="PS51819"/>
    </source>
</evidence>
<dbReference type="Pfam" id="PF00903">
    <property type="entry name" value="Glyoxalase"/>
    <property type="match status" value="1"/>
</dbReference>
<feature type="domain" description="VOC" evidence="1">
    <location>
        <begin position="6"/>
        <end position="118"/>
    </location>
</feature>
<dbReference type="Proteomes" id="UP000324781">
    <property type="component" value="Unassembled WGS sequence"/>
</dbReference>
<accession>A0A1M6JCI8</accession>
<organism evidence="2 3">
    <name type="scientific">Thermoclostridium caenicola</name>
    <dbReference type="NCBI Taxonomy" id="659425"/>
    <lineage>
        <taxon>Bacteria</taxon>
        <taxon>Bacillati</taxon>
        <taxon>Bacillota</taxon>
        <taxon>Clostridia</taxon>
        <taxon>Eubacteriales</taxon>
        <taxon>Oscillospiraceae</taxon>
        <taxon>Thermoclostridium</taxon>
    </lineage>
</organism>
<protein>
    <recommendedName>
        <fullName evidence="1">VOC domain-containing protein</fullName>
    </recommendedName>
</protein>
<evidence type="ECO:0000313" key="2">
    <source>
        <dbReference type="EMBL" id="SHJ44344.1"/>
    </source>
</evidence>
<sequence length="122" mass="14183">MYNEASYKLLVCLCKNMNRAIRFYEKFFEQPVSIRDDVFSIFIVHGFRYCLFNNQAVNDPVTWGDNCLPSIEVDDIHEAYNKVKELGCPIVFELTRIGDNMVFEFTDSEGNDIEVYAKASWG</sequence>
<dbReference type="InterPro" id="IPR037523">
    <property type="entry name" value="VOC_core"/>
</dbReference>
<dbReference type="InterPro" id="IPR029068">
    <property type="entry name" value="Glyas_Bleomycin-R_OHBP_Dase"/>
</dbReference>
<dbReference type="CDD" id="cd06587">
    <property type="entry name" value="VOC"/>
    <property type="match status" value="1"/>
</dbReference>
<proteinExistence type="predicted"/>
<dbReference type="AlphaFoldDB" id="A0A1M6JCI8"/>
<dbReference type="PROSITE" id="PS51819">
    <property type="entry name" value="VOC"/>
    <property type="match status" value="1"/>
</dbReference>
<dbReference type="EMBL" id="FQZP01000055">
    <property type="protein sequence ID" value="SHJ44344.1"/>
    <property type="molecule type" value="Genomic_DNA"/>
</dbReference>
<dbReference type="Gene3D" id="3.10.180.10">
    <property type="entry name" value="2,3-Dihydroxybiphenyl 1,2-Dioxygenase, domain 1"/>
    <property type="match status" value="1"/>
</dbReference>
<dbReference type="InterPro" id="IPR004360">
    <property type="entry name" value="Glyas_Fos-R_dOase_dom"/>
</dbReference>
<gene>
    <name evidence="2" type="ORF">SAMN05444373_105510</name>
</gene>